<keyword evidence="5 6" id="KW-0408">Iron</keyword>
<dbReference type="Pfam" id="PF13442">
    <property type="entry name" value="Cytochrome_CBB3"/>
    <property type="match status" value="2"/>
</dbReference>
<dbReference type="Proteomes" id="UP000055136">
    <property type="component" value="Chromosome"/>
</dbReference>
<evidence type="ECO:0000256" key="2">
    <source>
        <dbReference type="ARBA" id="ARBA00022617"/>
    </source>
</evidence>
<keyword evidence="9" id="KW-1185">Reference proteome</keyword>
<dbReference type="Pfam" id="PF00034">
    <property type="entry name" value="Cytochrom_C"/>
    <property type="match status" value="2"/>
</dbReference>
<dbReference type="Gene3D" id="1.10.760.10">
    <property type="entry name" value="Cytochrome c-like domain"/>
    <property type="match status" value="4"/>
</dbReference>
<keyword evidence="4" id="KW-0249">Electron transport</keyword>
<feature type="domain" description="Cytochrome c" evidence="7">
    <location>
        <begin position="96"/>
        <end position="184"/>
    </location>
</feature>
<dbReference type="InterPro" id="IPR051459">
    <property type="entry name" value="Cytochrome_c-type_DH"/>
</dbReference>
<dbReference type="GO" id="GO:0005506">
    <property type="term" value="F:iron ion binding"/>
    <property type="evidence" value="ECO:0007669"/>
    <property type="project" value="InterPro"/>
</dbReference>
<gene>
    <name evidence="8" type="ORF">Tel_01350</name>
</gene>
<dbReference type="SUPFAM" id="SSF46626">
    <property type="entry name" value="Cytochrome c"/>
    <property type="match status" value="4"/>
</dbReference>
<feature type="domain" description="Cytochrome c" evidence="7">
    <location>
        <begin position="224"/>
        <end position="310"/>
    </location>
</feature>
<sequence length="405" mass="44259">MQAAKDKAKQAARGAVVYKAYCVLCHGARGNGSSRMTKLRSDISLKIGNKALDYYDQIVRKGGPAVGRSEFMPAWDSELTHEQIDDVVAYLALVNDPVRRGEVVFKTNCILCHGVNGDGKGRASELYDPPPADLTRSEKNNDYKRMIITRGGAAMGRSAVMPEWGLQLKDQEINDVVAYLETILVSSAPSRLAQDIVVPQPKSNRKTRGSKVHSVVQGAKDQAHQAQRGGLVYKAYCVLCHGAQGKGGSRMTKLHGDLQLEIGVQSTEHYQSIIRAGGEAVGKSEFMPAWEDELTDEQIEDVVAYLSLLNDPVRRGEVVFKTNCILCHGVNGDGKGRAAVLFDPPPADLTRSDKNDDYKRMIITMGGAAMGRSDVMPQWGLQLNDQEIQDVVAYLRTILLVSSAE</sequence>
<evidence type="ECO:0000256" key="1">
    <source>
        <dbReference type="ARBA" id="ARBA00022448"/>
    </source>
</evidence>
<dbReference type="STRING" id="1748243.Tel_01350"/>
<evidence type="ECO:0000256" key="6">
    <source>
        <dbReference type="PROSITE-ProRule" id="PRU00433"/>
    </source>
</evidence>
<dbReference type="InterPro" id="IPR008168">
    <property type="entry name" value="Cyt_C_IC"/>
</dbReference>
<evidence type="ECO:0000256" key="5">
    <source>
        <dbReference type="ARBA" id="ARBA00023004"/>
    </source>
</evidence>
<organism evidence="8 9">
    <name type="scientific">Candidatus Tenderia electrophaga</name>
    <dbReference type="NCBI Taxonomy" id="1748243"/>
    <lineage>
        <taxon>Bacteria</taxon>
        <taxon>Pseudomonadati</taxon>
        <taxon>Pseudomonadota</taxon>
        <taxon>Gammaproteobacteria</taxon>
        <taxon>Candidatus Tenderiales</taxon>
        <taxon>Candidatus Tenderiaceae</taxon>
        <taxon>Candidatus Tenderia</taxon>
    </lineage>
</organism>
<evidence type="ECO:0000313" key="8">
    <source>
        <dbReference type="EMBL" id="ALP51890.1"/>
    </source>
</evidence>
<dbReference type="EMBL" id="CP013099">
    <property type="protein sequence ID" value="ALP51890.1"/>
    <property type="molecule type" value="Genomic_DNA"/>
</dbReference>
<accession>A0A0S2T9N9</accession>
<keyword evidence="2 6" id="KW-0349">Heme</keyword>
<evidence type="ECO:0000256" key="4">
    <source>
        <dbReference type="ARBA" id="ARBA00022982"/>
    </source>
</evidence>
<dbReference type="GO" id="GO:0009055">
    <property type="term" value="F:electron transfer activity"/>
    <property type="evidence" value="ECO:0007669"/>
    <property type="project" value="InterPro"/>
</dbReference>
<dbReference type="PANTHER" id="PTHR35008">
    <property type="entry name" value="BLL4482 PROTEIN-RELATED"/>
    <property type="match status" value="1"/>
</dbReference>
<dbReference type="PANTHER" id="PTHR35008:SF4">
    <property type="entry name" value="BLL4482 PROTEIN"/>
    <property type="match status" value="1"/>
</dbReference>
<evidence type="ECO:0000313" key="9">
    <source>
        <dbReference type="Proteomes" id="UP000055136"/>
    </source>
</evidence>
<keyword evidence="1" id="KW-0813">Transport</keyword>
<name>A0A0S2T9N9_9GAMM</name>
<dbReference type="AlphaFoldDB" id="A0A0S2T9N9"/>
<dbReference type="InterPro" id="IPR009056">
    <property type="entry name" value="Cyt_c-like_dom"/>
</dbReference>
<feature type="domain" description="Cytochrome c" evidence="7">
    <location>
        <begin position="311"/>
        <end position="399"/>
    </location>
</feature>
<protein>
    <recommendedName>
        <fullName evidence="7">Cytochrome c domain-containing protein</fullName>
    </recommendedName>
</protein>
<proteinExistence type="predicted"/>
<reference evidence="8" key="1">
    <citation type="submission" date="2015-10" db="EMBL/GenBank/DDBJ databases">
        <title>Description of Candidatus Tenderia electrophaga gen. nov, sp. nov., an Uncultivated Electroautotroph from a Biocathode Enrichment.</title>
        <authorList>
            <person name="Eddie B.J."/>
            <person name="Malanoski A.P."/>
            <person name="Wang Z."/>
            <person name="Hall R.J."/>
            <person name="Oh S.D."/>
            <person name="Heiner C."/>
            <person name="Lin B."/>
            <person name="Strycharz-Glaven S.M."/>
        </authorList>
    </citation>
    <scope>NUCLEOTIDE SEQUENCE [LARGE SCALE GENOMIC DNA]</scope>
    <source>
        <strain evidence="8">NRL1</strain>
    </source>
</reference>
<dbReference type="PRINTS" id="PR00605">
    <property type="entry name" value="CYTCHROMECIC"/>
</dbReference>
<keyword evidence="3 6" id="KW-0479">Metal-binding</keyword>
<evidence type="ECO:0000256" key="3">
    <source>
        <dbReference type="ARBA" id="ARBA00022723"/>
    </source>
</evidence>
<dbReference type="PROSITE" id="PS51007">
    <property type="entry name" value="CYTC"/>
    <property type="match status" value="4"/>
</dbReference>
<dbReference type="InterPro" id="IPR036909">
    <property type="entry name" value="Cyt_c-like_dom_sf"/>
</dbReference>
<evidence type="ECO:0000259" key="7">
    <source>
        <dbReference type="PROSITE" id="PS51007"/>
    </source>
</evidence>
<dbReference type="GO" id="GO:0020037">
    <property type="term" value="F:heme binding"/>
    <property type="evidence" value="ECO:0007669"/>
    <property type="project" value="InterPro"/>
</dbReference>
<dbReference type="KEGG" id="tee:Tel_01350"/>
<feature type="domain" description="Cytochrome c" evidence="7">
    <location>
        <begin position="9"/>
        <end position="95"/>
    </location>
</feature>